<keyword evidence="3" id="KW-1185">Reference proteome</keyword>
<gene>
    <name evidence="2" type="ORF">Goslar_00157</name>
</gene>
<dbReference type="InterPro" id="IPR029052">
    <property type="entry name" value="Metallo-depent_PP-like"/>
</dbReference>
<reference evidence="2 3" key="1">
    <citation type="submission" date="2018-12" db="EMBL/GenBank/DDBJ databases">
        <title>Still something new to discover - new insights into E. coli phage diversity and taxonomy.</title>
        <authorList>
            <person name="Korf I.H.E."/>
            <person name="Adriaennsens E."/>
            <person name="Dreiseikelmann B."/>
            <person name="Kropinski A."/>
            <person name="Nimtz M."/>
            <person name="Meier-Kolthoff J.P."/>
            <person name="Rohde M."/>
            <person name="van Raaij M."/>
            <person name="Wittmann J."/>
        </authorList>
    </citation>
    <scope>NUCLEOTIDE SEQUENCE [LARGE SCALE GENOMIC DNA]</scope>
</reference>
<dbReference type="GO" id="GO:0016787">
    <property type="term" value="F:hydrolase activity"/>
    <property type="evidence" value="ECO:0007669"/>
    <property type="project" value="UniProtKB-KW"/>
</dbReference>
<dbReference type="Gene3D" id="3.60.21.10">
    <property type="match status" value="1"/>
</dbReference>
<dbReference type="Pfam" id="PF12850">
    <property type="entry name" value="Metallophos_2"/>
    <property type="match status" value="1"/>
</dbReference>
<dbReference type="Proteomes" id="UP000294673">
    <property type="component" value="Segment"/>
</dbReference>
<sequence>MTPPIFFMSDTHFDSERTWTYSRRPFASVADMNQHMLKAINKLPKNSVLWHLGDWGKFEFVEAIRSDIQVQLVMGNWDEDAYKATGLSFEAWRDKLLGMGFAAVYEHPLVLPISNDESYWLCHKPSERNPGYFNLFGHIHRCMLAKANGLNVGVDQHFYAPISLDTVRFWRNAIENHYDEEVWME</sequence>
<evidence type="ECO:0000313" key="2">
    <source>
        <dbReference type="EMBL" id="QBO63950.1"/>
    </source>
</evidence>
<keyword evidence="2" id="KW-0378">Hydrolase</keyword>
<dbReference type="EMBL" id="MK327938">
    <property type="protein sequence ID" value="QBO63950.1"/>
    <property type="molecule type" value="Genomic_DNA"/>
</dbReference>
<feature type="domain" description="Calcineurin-like phosphoesterase" evidence="1">
    <location>
        <begin position="5"/>
        <end position="149"/>
    </location>
</feature>
<proteinExistence type="predicted"/>
<organismHost>
    <name type="scientific">Escherichia coli</name>
    <dbReference type="NCBI Taxonomy" id="562"/>
</organismHost>
<dbReference type="SUPFAM" id="SSF56300">
    <property type="entry name" value="Metallo-dependent phosphatases"/>
    <property type="match status" value="1"/>
</dbReference>
<name>A0A482GDZ9_BPGOS</name>
<protein>
    <submittedName>
        <fullName evidence="2">Putative phosphoesterase or phosphohydrolase</fullName>
    </submittedName>
</protein>
<evidence type="ECO:0000259" key="1">
    <source>
        <dbReference type="Pfam" id="PF12850"/>
    </source>
</evidence>
<dbReference type="InterPro" id="IPR024654">
    <property type="entry name" value="Calcineurin-like_PHP_lpxH"/>
</dbReference>
<organism evidence="2 3">
    <name type="scientific">Escherichia phage vB_EcoM_Goslar</name>
    <dbReference type="NCBI Taxonomy" id="2502409"/>
    <lineage>
        <taxon>Viruses</taxon>
        <taxon>Duplodnaviria</taxon>
        <taxon>Heunggongvirae</taxon>
        <taxon>Uroviricota</taxon>
        <taxon>Caudoviricetes</taxon>
        <taxon>Chimalliviridae</taxon>
        <taxon>Goslarvirus</taxon>
        <taxon>Goslarvirus goslar</taxon>
    </lineage>
</organism>
<accession>A0A482GDZ9</accession>
<evidence type="ECO:0000313" key="3">
    <source>
        <dbReference type="Proteomes" id="UP000294673"/>
    </source>
</evidence>